<gene>
    <name evidence="2" type="ORF">AB6A68_00720</name>
</gene>
<dbReference type="Gene3D" id="3.40.50.12780">
    <property type="entry name" value="N-terminal domain of ligase-like"/>
    <property type="match status" value="1"/>
</dbReference>
<name>A0ABV3XYJ6_9ACTN</name>
<dbReference type="PANTHER" id="PTHR24096">
    <property type="entry name" value="LONG-CHAIN-FATTY-ACID--COA LIGASE"/>
    <property type="match status" value="1"/>
</dbReference>
<reference evidence="2 3" key="1">
    <citation type="submission" date="2024-07" db="EMBL/GenBank/DDBJ databases">
        <title>Draft Genome Sequence of Ferrimicrobium acidiphilum Strain YE2023, Isolated from a Pulp of Bioleach Reactor.</title>
        <authorList>
            <person name="Elkina Y.A."/>
            <person name="Bulaeva A.G."/>
            <person name="Beletsky A.V."/>
            <person name="Mardanov A.V."/>
        </authorList>
    </citation>
    <scope>NUCLEOTIDE SEQUENCE [LARGE SCALE GENOMIC DNA]</scope>
    <source>
        <strain evidence="2 3">YE2023</strain>
    </source>
</reference>
<accession>A0ABV3XYJ6</accession>
<dbReference type="InterPro" id="IPR000873">
    <property type="entry name" value="AMP-dep_synth/lig_dom"/>
</dbReference>
<feature type="domain" description="AMP-dependent synthetase/ligase" evidence="1">
    <location>
        <begin position="41"/>
        <end position="84"/>
    </location>
</feature>
<sequence length="155" mass="16824">MGAGARAENQPCLEDDRSWRWSHRDARNIDIHQRDRILRRGPSSAGPTVPVAQIKIVDPVGEALPAGETGELLAGRSTVVAGYWQRPTATDGWFPTGDVAVIESDGCLTIVDRLKDLAIRGGENVATVEVEAAIFGYPCGRRGHLAISIRRWGRA</sequence>
<comment type="caution">
    <text evidence="2">The sequence shown here is derived from an EMBL/GenBank/DDBJ whole genome shotgun (WGS) entry which is preliminary data.</text>
</comment>
<proteinExistence type="predicted"/>
<protein>
    <submittedName>
        <fullName evidence="2">AMP-binding protein</fullName>
    </submittedName>
</protein>
<keyword evidence="3" id="KW-1185">Reference proteome</keyword>
<evidence type="ECO:0000313" key="3">
    <source>
        <dbReference type="Proteomes" id="UP001560267"/>
    </source>
</evidence>
<organism evidence="2 3">
    <name type="scientific">Ferrimicrobium acidiphilum</name>
    <dbReference type="NCBI Taxonomy" id="121039"/>
    <lineage>
        <taxon>Bacteria</taxon>
        <taxon>Bacillati</taxon>
        <taxon>Actinomycetota</taxon>
        <taxon>Acidimicrobiia</taxon>
        <taxon>Acidimicrobiales</taxon>
        <taxon>Acidimicrobiaceae</taxon>
        <taxon>Ferrimicrobium</taxon>
    </lineage>
</organism>
<dbReference type="Pfam" id="PF00501">
    <property type="entry name" value="AMP-binding"/>
    <property type="match status" value="1"/>
</dbReference>
<dbReference type="EMBL" id="JBFSHR010000002">
    <property type="protein sequence ID" value="MEX6428367.1"/>
    <property type="molecule type" value="Genomic_DNA"/>
</dbReference>
<dbReference type="SUPFAM" id="SSF56801">
    <property type="entry name" value="Acetyl-CoA synthetase-like"/>
    <property type="match status" value="1"/>
</dbReference>
<evidence type="ECO:0000313" key="2">
    <source>
        <dbReference type="EMBL" id="MEX6428367.1"/>
    </source>
</evidence>
<dbReference type="InterPro" id="IPR042099">
    <property type="entry name" value="ANL_N_sf"/>
</dbReference>
<dbReference type="RefSeq" id="WP_369084069.1">
    <property type="nucleotide sequence ID" value="NZ_JBFSHR010000002.1"/>
</dbReference>
<dbReference type="Proteomes" id="UP001560267">
    <property type="component" value="Unassembled WGS sequence"/>
</dbReference>
<dbReference type="PANTHER" id="PTHR24096:SF393">
    <property type="entry name" value="LIGASE, PUTATIVE-RELATED"/>
    <property type="match status" value="1"/>
</dbReference>
<evidence type="ECO:0000259" key="1">
    <source>
        <dbReference type="Pfam" id="PF00501"/>
    </source>
</evidence>